<protein>
    <submittedName>
        <fullName evidence="2">Uncharacterized protein</fullName>
    </submittedName>
</protein>
<accession>E8T209</accession>
<dbReference type="PROSITE" id="PS51257">
    <property type="entry name" value="PROKAR_LIPOPROTEIN"/>
    <property type="match status" value="1"/>
</dbReference>
<dbReference type="AlphaFoldDB" id="E8T209"/>
<reference evidence="2" key="1">
    <citation type="submission" date="2011-01" db="EMBL/GenBank/DDBJ databases">
        <title>Complete sequence of chromosome of Thermovibrio ammonificans HB-1.</title>
        <authorList>
            <consortium name="US DOE Joint Genome Institute"/>
            <person name="Lucas S."/>
            <person name="Copeland A."/>
            <person name="Lapidus A."/>
            <person name="Cheng J.-F."/>
            <person name="Goodwin L."/>
            <person name="Pitluck S."/>
            <person name="Davenport K."/>
            <person name="Detter J.C."/>
            <person name="Han C."/>
            <person name="Tapia R."/>
            <person name="Land M."/>
            <person name="Hauser L."/>
            <person name="Kyrpides N."/>
            <person name="Ivanova N."/>
            <person name="Ovchinnikova G."/>
            <person name="Vetriani C."/>
            <person name="Woyke T."/>
        </authorList>
    </citation>
    <scope>NUCLEOTIDE SEQUENCE [LARGE SCALE GENOMIC DNA]</scope>
    <source>
        <strain evidence="2">HB-1</strain>
    </source>
</reference>
<keyword evidence="1" id="KW-0732">Signal</keyword>
<dbReference type="Proteomes" id="UP000006362">
    <property type="component" value="Chromosome"/>
</dbReference>
<feature type="signal peptide" evidence="1">
    <location>
        <begin position="1"/>
        <end position="19"/>
    </location>
</feature>
<evidence type="ECO:0000313" key="2">
    <source>
        <dbReference type="EMBL" id="ADU96904.1"/>
    </source>
</evidence>
<dbReference type="STRING" id="648996.Theam_0937"/>
<gene>
    <name evidence="2" type="ordered locus">Theam_0937</name>
</gene>
<dbReference type="RefSeq" id="WP_013537690.1">
    <property type="nucleotide sequence ID" value="NC_014926.1"/>
</dbReference>
<keyword evidence="3" id="KW-1185">Reference proteome</keyword>
<dbReference type="KEGG" id="tam:Theam_0937"/>
<evidence type="ECO:0000313" key="3">
    <source>
        <dbReference type="Proteomes" id="UP000006362"/>
    </source>
</evidence>
<evidence type="ECO:0000256" key="1">
    <source>
        <dbReference type="SAM" id="SignalP"/>
    </source>
</evidence>
<name>E8T209_THEA1</name>
<dbReference type="HOGENOM" id="CLU_3223191_0_0_0"/>
<proteinExistence type="predicted"/>
<organism evidence="2 3">
    <name type="scientific">Thermovibrio ammonificans (strain DSM 15698 / JCM 12110 / HB-1)</name>
    <dbReference type="NCBI Taxonomy" id="648996"/>
    <lineage>
        <taxon>Bacteria</taxon>
        <taxon>Pseudomonadati</taxon>
        <taxon>Aquificota</taxon>
        <taxon>Aquificia</taxon>
        <taxon>Desulfurobacteriales</taxon>
        <taxon>Desulfurobacteriaceae</taxon>
        <taxon>Thermovibrio</taxon>
    </lineage>
</organism>
<dbReference type="EMBL" id="CP002444">
    <property type="protein sequence ID" value="ADU96904.1"/>
    <property type="molecule type" value="Genomic_DNA"/>
</dbReference>
<sequence length="44" mass="4888">MAIKRLLSLLLLVSTAAFLGSCCPCTKRCFNPCKPCKPCKCLRR</sequence>
<feature type="chain" id="PRO_5003231148" evidence="1">
    <location>
        <begin position="20"/>
        <end position="44"/>
    </location>
</feature>